<reference evidence="2" key="1">
    <citation type="submission" date="2006-10" db="EMBL/GenBank/DDBJ databases">
        <authorList>
            <person name="Amadeo P."/>
            <person name="Zhao Q."/>
            <person name="Wortman J."/>
            <person name="Fraser-Liggett C."/>
            <person name="Carlton J."/>
        </authorList>
    </citation>
    <scope>NUCLEOTIDE SEQUENCE</scope>
    <source>
        <strain evidence="2">G3</strain>
    </source>
</reference>
<organism evidence="2 3">
    <name type="scientific">Trichomonas vaginalis (strain ATCC PRA-98 / G3)</name>
    <dbReference type="NCBI Taxonomy" id="412133"/>
    <lineage>
        <taxon>Eukaryota</taxon>
        <taxon>Metamonada</taxon>
        <taxon>Parabasalia</taxon>
        <taxon>Trichomonadida</taxon>
        <taxon>Trichomonadidae</taxon>
        <taxon>Trichomonas</taxon>
    </lineage>
</organism>
<name>A2DSJ6_TRIV3</name>
<dbReference type="AlphaFoldDB" id="A2DSJ6"/>
<dbReference type="Proteomes" id="UP000001542">
    <property type="component" value="Unassembled WGS sequence"/>
</dbReference>
<evidence type="ECO:0000256" key="1">
    <source>
        <dbReference type="SAM" id="Phobius"/>
    </source>
</evidence>
<sequence>MLEKVSDFDDYDLSFEIDGIYKKIAKLEFNLTGKDEYICSSLTDDMSHDVNGLISPKSMEFLVLRHDDQLWFKYNLRQKPSTFSNPIVKVVIGVIIYMIIGIASDNLVLWLWLWWQRSPRQEVLRPPYRLQPRPQGRLAR</sequence>
<evidence type="ECO:0000313" key="2">
    <source>
        <dbReference type="EMBL" id="EAY16576.1"/>
    </source>
</evidence>
<accession>A2DSJ6</accession>
<protein>
    <submittedName>
        <fullName evidence="2">Uncharacterized protein</fullName>
    </submittedName>
</protein>
<dbReference type="RefSeq" id="XP_001328799.1">
    <property type="nucleotide sequence ID" value="XM_001328764.1"/>
</dbReference>
<keyword evidence="1" id="KW-1133">Transmembrane helix</keyword>
<gene>
    <name evidence="2" type="ORF">TVAG_434130</name>
</gene>
<keyword evidence="1" id="KW-0812">Transmembrane</keyword>
<keyword evidence="3" id="KW-1185">Reference proteome</keyword>
<proteinExistence type="predicted"/>
<dbReference type="KEGG" id="tva:4774590"/>
<dbReference type="VEuPathDB" id="TrichDB:TVAG_434130"/>
<feature type="transmembrane region" description="Helical" evidence="1">
    <location>
        <begin position="90"/>
        <end position="115"/>
    </location>
</feature>
<dbReference type="VEuPathDB" id="TrichDB:TVAGG3_0375970"/>
<evidence type="ECO:0000313" key="3">
    <source>
        <dbReference type="Proteomes" id="UP000001542"/>
    </source>
</evidence>
<dbReference type="EMBL" id="DS113240">
    <property type="protein sequence ID" value="EAY16576.1"/>
    <property type="molecule type" value="Genomic_DNA"/>
</dbReference>
<reference evidence="2" key="2">
    <citation type="journal article" date="2007" name="Science">
        <title>Draft genome sequence of the sexually transmitted pathogen Trichomonas vaginalis.</title>
        <authorList>
            <person name="Carlton J.M."/>
            <person name="Hirt R.P."/>
            <person name="Silva J.C."/>
            <person name="Delcher A.L."/>
            <person name="Schatz M."/>
            <person name="Zhao Q."/>
            <person name="Wortman J.R."/>
            <person name="Bidwell S.L."/>
            <person name="Alsmark U.C.M."/>
            <person name="Besteiro S."/>
            <person name="Sicheritz-Ponten T."/>
            <person name="Noel C.J."/>
            <person name="Dacks J.B."/>
            <person name="Foster P.G."/>
            <person name="Simillion C."/>
            <person name="Van de Peer Y."/>
            <person name="Miranda-Saavedra D."/>
            <person name="Barton G.J."/>
            <person name="Westrop G.D."/>
            <person name="Mueller S."/>
            <person name="Dessi D."/>
            <person name="Fiori P.L."/>
            <person name="Ren Q."/>
            <person name="Paulsen I."/>
            <person name="Zhang H."/>
            <person name="Bastida-Corcuera F.D."/>
            <person name="Simoes-Barbosa A."/>
            <person name="Brown M.T."/>
            <person name="Hayes R.D."/>
            <person name="Mukherjee M."/>
            <person name="Okumura C.Y."/>
            <person name="Schneider R."/>
            <person name="Smith A.J."/>
            <person name="Vanacova S."/>
            <person name="Villalvazo M."/>
            <person name="Haas B.J."/>
            <person name="Pertea M."/>
            <person name="Feldblyum T.V."/>
            <person name="Utterback T.R."/>
            <person name="Shu C.L."/>
            <person name="Osoegawa K."/>
            <person name="de Jong P.J."/>
            <person name="Hrdy I."/>
            <person name="Horvathova L."/>
            <person name="Zubacova Z."/>
            <person name="Dolezal P."/>
            <person name="Malik S.B."/>
            <person name="Logsdon J.M. Jr."/>
            <person name="Henze K."/>
            <person name="Gupta A."/>
            <person name="Wang C.C."/>
            <person name="Dunne R.L."/>
            <person name="Upcroft J.A."/>
            <person name="Upcroft P."/>
            <person name="White O."/>
            <person name="Salzberg S.L."/>
            <person name="Tang P."/>
            <person name="Chiu C.-H."/>
            <person name="Lee Y.-S."/>
            <person name="Embley T.M."/>
            <person name="Coombs G.H."/>
            <person name="Mottram J.C."/>
            <person name="Tachezy J."/>
            <person name="Fraser-Liggett C.M."/>
            <person name="Johnson P.J."/>
        </authorList>
    </citation>
    <scope>NUCLEOTIDE SEQUENCE [LARGE SCALE GENOMIC DNA]</scope>
    <source>
        <strain evidence="2">G3</strain>
    </source>
</reference>
<dbReference type="InParanoid" id="A2DSJ6"/>
<keyword evidence="1" id="KW-0472">Membrane</keyword>